<dbReference type="Gene3D" id="1.10.260.40">
    <property type="entry name" value="lambda repressor-like DNA-binding domains"/>
    <property type="match status" value="1"/>
</dbReference>
<reference evidence="2 3" key="1">
    <citation type="submission" date="2016-12" db="EMBL/GenBank/DDBJ databases">
        <title>Candidatus Reconcilibacillus cellulovorans genome.</title>
        <authorList>
            <person name="Kolinko S."/>
            <person name="Wu Y.-W."/>
            <person name="Tachea F."/>
            <person name="Denzel E."/>
            <person name="Hiras J."/>
            <person name="Baecker N."/>
            <person name="Chan L.J."/>
            <person name="Eichorst S.A."/>
            <person name="Frey D."/>
            <person name="Adams P.D."/>
            <person name="Pray T."/>
            <person name="Tanjore D."/>
            <person name="Petzold C.J."/>
            <person name="Gladden J.M."/>
            <person name="Simmons B.A."/>
            <person name="Singer S.W."/>
        </authorList>
    </citation>
    <scope>NUCLEOTIDE SEQUENCE [LARGE SCALE GENOMIC DNA]</scope>
    <source>
        <strain evidence="2">JTherm</strain>
    </source>
</reference>
<dbReference type="InterPro" id="IPR050077">
    <property type="entry name" value="LexA_repressor"/>
</dbReference>
<proteinExistence type="predicted"/>
<evidence type="ECO:0000259" key="1">
    <source>
        <dbReference type="Pfam" id="PF00717"/>
    </source>
</evidence>
<dbReference type="InterPro" id="IPR036286">
    <property type="entry name" value="LexA/Signal_pep-like_sf"/>
</dbReference>
<name>A0A2A6E2D0_9BACL</name>
<sequence length="351" mass="39547">MIDKSLSKHYNRFTEAIGDMKYHQLLKQYIENSGLSHREISRRCREKGTPISQAYISQLAKGDVPPASDEVNRMLAVVTGGDPDALIIAGYREKAPERIREMLDRADNVILLIHQYIDSLVKAMSDDKGRIEPAYRKLLIEALKESGVAVTEEDRFLHHGDEARALLRSLDIESKLQMLTILLDSCLGCDSERKSETLERRRDRASGTPSVLRVPVYRNMRVQMSVGRGRKRAAGFPEGEEEWEFLWNADGFREQDLFYLIVRDDAMAGSRIFGGDKALVCRSAGVQNGDIAAVALEDGEAVLRRIWRPDSKTVLICADNPRYEPLVLSSSRVFILGKVIRVTFDLCGSMS</sequence>
<dbReference type="GO" id="GO:0003677">
    <property type="term" value="F:DNA binding"/>
    <property type="evidence" value="ECO:0007669"/>
    <property type="project" value="InterPro"/>
</dbReference>
<gene>
    <name evidence="2" type="ORF">BLM47_04705</name>
</gene>
<evidence type="ECO:0000313" key="2">
    <source>
        <dbReference type="EMBL" id="PDO10969.1"/>
    </source>
</evidence>
<dbReference type="SUPFAM" id="SSF51306">
    <property type="entry name" value="LexA/Signal peptidase"/>
    <property type="match status" value="1"/>
</dbReference>
<evidence type="ECO:0000313" key="3">
    <source>
        <dbReference type="Proteomes" id="UP000243688"/>
    </source>
</evidence>
<organism evidence="2 3">
    <name type="scientific">Candidatus Reconcilbacillus cellulovorans</name>
    <dbReference type="NCBI Taxonomy" id="1906605"/>
    <lineage>
        <taxon>Bacteria</taxon>
        <taxon>Bacillati</taxon>
        <taxon>Bacillota</taxon>
        <taxon>Bacilli</taxon>
        <taxon>Bacillales</taxon>
        <taxon>Paenibacillaceae</taxon>
        <taxon>Candidatus Reconcilbacillus</taxon>
    </lineage>
</organism>
<dbReference type="InterPro" id="IPR015927">
    <property type="entry name" value="Peptidase_S24_S26A/B/C"/>
</dbReference>
<comment type="caution">
    <text evidence="2">The sequence shown here is derived from an EMBL/GenBank/DDBJ whole genome shotgun (WGS) entry which is preliminary data.</text>
</comment>
<dbReference type="InterPro" id="IPR010982">
    <property type="entry name" value="Lambda_DNA-bd_dom_sf"/>
</dbReference>
<protein>
    <recommendedName>
        <fullName evidence="1">Peptidase S24/S26A/S26B/S26C domain-containing protein</fullName>
    </recommendedName>
</protein>
<feature type="domain" description="Peptidase S24/S26A/S26B/S26C" evidence="1">
    <location>
        <begin position="237"/>
        <end position="340"/>
    </location>
</feature>
<dbReference type="Gene3D" id="2.10.109.10">
    <property type="entry name" value="Umud Fragment, subunit A"/>
    <property type="match status" value="1"/>
</dbReference>
<dbReference type="AlphaFoldDB" id="A0A2A6E2D0"/>
<dbReference type="InterPro" id="IPR039418">
    <property type="entry name" value="LexA-like"/>
</dbReference>
<dbReference type="Proteomes" id="UP000243688">
    <property type="component" value="Unassembled WGS sequence"/>
</dbReference>
<dbReference type="PANTHER" id="PTHR33516:SF2">
    <property type="entry name" value="LEXA REPRESSOR-RELATED"/>
    <property type="match status" value="1"/>
</dbReference>
<dbReference type="Pfam" id="PF00717">
    <property type="entry name" value="Peptidase_S24"/>
    <property type="match status" value="1"/>
</dbReference>
<accession>A0A2A6E2D0</accession>
<dbReference type="PANTHER" id="PTHR33516">
    <property type="entry name" value="LEXA REPRESSOR"/>
    <property type="match status" value="1"/>
</dbReference>
<dbReference type="EMBL" id="MOXJ01000007">
    <property type="protein sequence ID" value="PDO10969.1"/>
    <property type="molecule type" value="Genomic_DNA"/>
</dbReference>
<dbReference type="CDD" id="cd06529">
    <property type="entry name" value="S24_LexA-like"/>
    <property type="match status" value="1"/>
</dbReference>